<evidence type="ECO:0000256" key="3">
    <source>
        <dbReference type="ARBA" id="ARBA00023319"/>
    </source>
</evidence>
<dbReference type="GO" id="GO:0005886">
    <property type="term" value="C:plasma membrane"/>
    <property type="evidence" value="ECO:0007669"/>
    <property type="project" value="TreeGrafter"/>
</dbReference>
<dbReference type="EMBL" id="AAPE02061302">
    <property type="status" value="NOT_ANNOTATED_CDS"/>
    <property type="molecule type" value="Genomic_DNA"/>
</dbReference>
<reference evidence="7 8" key="1">
    <citation type="journal article" date="2011" name="Nature">
        <title>A high-resolution map of human evolutionary constraint using 29 mammals.</title>
        <authorList>
            <person name="Lindblad-Toh K."/>
            <person name="Garber M."/>
            <person name="Zuk O."/>
            <person name="Lin M.F."/>
            <person name="Parker B.J."/>
            <person name="Washietl S."/>
            <person name="Kheradpour P."/>
            <person name="Ernst J."/>
            <person name="Jordan G."/>
            <person name="Mauceli E."/>
            <person name="Ward L.D."/>
            <person name="Lowe C.B."/>
            <person name="Holloway A.K."/>
            <person name="Clamp M."/>
            <person name="Gnerre S."/>
            <person name="Alfoldi J."/>
            <person name="Beal K."/>
            <person name="Chang J."/>
            <person name="Clawson H."/>
            <person name="Cuff J."/>
            <person name="Di Palma F."/>
            <person name="Fitzgerald S."/>
            <person name="Flicek P."/>
            <person name="Guttman M."/>
            <person name="Hubisz M.J."/>
            <person name="Jaffe D.B."/>
            <person name="Jungreis I."/>
            <person name="Kent W.J."/>
            <person name="Kostka D."/>
            <person name="Lara M."/>
            <person name="Martins A.L."/>
            <person name="Massingham T."/>
            <person name="Moltke I."/>
            <person name="Raney B.J."/>
            <person name="Rasmussen M.D."/>
            <person name="Robinson J."/>
            <person name="Stark A."/>
            <person name="Vilella A.J."/>
            <person name="Wen J."/>
            <person name="Xie X."/>
            <person name="Zody M.C."/>
            <person name="Baldwin J."/>
            <person name="Bloom T."/>
            <person name="Chin C.W."/>
            <person name="Heiman D."/>
            <person name="Nicol R."/>
            <person name="Nusbaum C."/>
            <person name="Young S."/>
            <person name="Wilkinson J."/>
            <person name="Worley K.C."/>
            <person name="Kovar C.L."/>
            <person name="Muzny D.M."/>
            <person name="Gibbs R.A."/>
            <person name="Cree A."/>
            <person name="Dihn H.H."/>
            <person name="Fowler G."/>
            <person name="Jhangiani S."/>
            <person name="Joshi V."/>
            <person name="Lee S."/>
            <person name="Lewis L.R."/>
            <person name="Nazareth L.V."/>
            <person name="Okwuonu G."/>
            <person name="Santibanez J."/>
            <person name="Warren W.C."/>
            <person name="Mardis E.R."/>
            <person name="Weinstock G.M."/>
            <person name="Wilson R.K."/>
            <person name="Delehaunty K."/>
            <person name="Dooling D."/>
            <person name="Fronik C."/>
            <person name="Fulton L."/>
            <person name="Fulton B."/>
            <person name="Graves T."/>
            <person name="Minx P."/>
            <person name="Sodergren E."/>
            <person name="Birney E."/>
            <person name="Margulies E.H."/>
            <person name="Herrero J."/>
            <person name="Green E.D."/>
            <person name="Haussler D."/>
            <person name="Siepel A."/>
            <person name="Goldman N."/>
            <person name="Pollard K.S."/>
            <person name="Pedersen J.S."/>
            <person name="Lander E.S."/>
            <person name="Kellis M."/>
        </authorList>
    </citation>
    <scope>NUCLEOTIDE SEQUENCE [LARGE SCALE GENOMIC DNA]</scope>
</reference>
<dbReference type="HOGENOM" id="CLU_021100_2_3_1"/>
<keyword evidence="4" id="KW-0472">Membrane</keyword>
<keyword evidence="1 5" id="KW-0732">Signal</keyword>
<evidence type="ECO:0000256" key="2">
    <source>
        <dbReference type="ARBA" id="ARBA00023157"/>
    </source>
</evidence>
<keyword evidence="2" id="KW-1015">Disulfide bond</keyword>
<feature type="chain" id="PRO_5003418066" description="Immunoglobulin domain-containing protein" evidence="5">
    <location>
        <begin position="25"/>
        <end position="478"/>
    </location>
</feature>
<dbReference type="InterPro" id="IPR013783">
    <property type="entry name" value="Ig-like_fold"/>
</dbReference>
<dbReference type="PANTHER" id="PTHR11738">
    <property type="entry name" value="MHC CLASS I NK CELL RECEPTOR"/>
    <property type="match status" value="1"/>
</dbReference>
<dbReference type="SMART" id="SM00409">
    <property type="entry name" value="IG"/>
    <property type="match status" value="3"/>
</dbReference>
<evidence type="ECO:0000313" key="8">
    <source>
        <dbReference type="Proteomes" id="UP000001074"/>
    </source>
</evidence>
<dbReference type="eggNOG" id="ENOG502RX1C">
    <property type="taxonomic scope" value="Eukaryota"/>
</dbReference>
<keyword evidence="4" id="KW-1133">Transmembrane helix</keyword>
<evidence type="ECO:0000313" key="7">
    <source>
        <dbReference type="Ensembl" id="ENSMLUP00000019469.1"/>
    </source>
</evidence>
<dbReference type="InterPro" id="IPR036179">
    <property type="entry name" value="Ig-like_dom_sf"/>
</dbReference>
<feature type="domain" description="Immunoglobulin" evidence="6">
    <location>
        <begin position="339"/>
        <end position="425"/>
    </location>
</feature>
<evidence type="ECO:0000256" key="1">
    <source>
        <dbReference type="ARBA" id="ARBA00022729"/>
    </source>
</evidence>
<keyword evidence="4" id="KW-0812">Transmembrane</keyword>
<dbReference type="EMBL" id="AAPE02061300">
    <property type="status" value="NOT_ANNOTATED_CDS"/>
    <property type="molecule type" value="Genomic_DNA"/>
</dbReference>
<dbReference type="AlphaFoldDB" id="G1Q6Y6"/>
<dbReference type="PANTHER" id="PTHR11738:SF129">
    <property type="entry name" value="LEUKOCYTE-ASSOCIATED IMMUNOGLOBULIN-LIKE RECEPTOR 1"/>
    <property type="match status" value="1"/>
</dbReference>
<name>G1Q6Y6_MYOLU</name>
<feature type="domain" description="Immunoglobulin" evidence="6">
    <location>
        <begin position="34"/>
        <end position="120"/>
    </location>
</feature>
<dbReference type="EMBL" id="AAPE02061301">
    <property type="status" value="NOT_ANNOTATED_CDS"/>
    <property type="molecule type" value="Genomic_DNA"/>
</dbReference>
<dbReference type="SUPFAM" id="SSF48726">
    <property type="entry name" value="Immunoglobulin"/>
    <property type="match status" value="4"/>
</dbReference>
<sequence>MSPRPSTLLGLVLCLGQTIHMQEGALPKMTLRDKPGPVVPRRQPVTVCLGPAVANICRLEKDGRTVSRYQNPVPLDDSQGTEDRFLFPAVTEETAGNYRCFCFTRFGRFELREPLELKVAGALPKPSLRAEPGPVIPRGRPVTFVCWGPAWAEIFYLEKDGSHQLPRTIERTQLCCEGRGYGTTFPSHSVCVLCPKWTHKCLSSSRGNCSHKPGPLCPVPIQPSRALPKPSIRAEPGPVIPWGWPVTFVCQGPAGVHSFYLEKDGRPVYPYEKRASQGGMKGTEARFLFPVVSEVTAGSYRCLYEQAPNSWSERSEALELQVTEEDVFRPLPKPSLRAEPGPVVPRGRPVTFVCNSPVWAQSFRLEKDGRPVYADEIRVSPGGEKEARFLIPAVSEVTAGRYRCFYKRGYEWWSERSEPLELQVTEDVSTPPSGPASRDYTVENSIRMGLAGVVLLILVAILVEAGLSQRRAPQGPQE</sequence>
<feature type="transmembrane region" description="Helical" evidence="4">
    <location>
        <begin position="448"/>
        <end position="467"/>
    </location>
</feature>
<proteinExistence type="predicted"/>
<dbReference type="Gene3D" id="2.60.40.10">
    <property type="entry name" value="Immunoglobulins"/>
    <property type="match status" value="4"/>
</dbReference>
<evidence type="ECO:0000256" key="5">
    <source>
        <dbReference type="SAM" id="SignalP"/>
    </source>
</evidence>
<evidence type="ECO:0000256" key="4">
    <source>
        <dbReference type="SAM" id="Phobius"/>
    </source>
</evidence>
<evidence type="ECO:0000259" key="6">
    <source>
        <dbReference type="SMART" id="SM00409"/>
    </source>
</evidence>
<dbReference type="InParanoid" id="G1Q6Y6"/>
<dbReference type="InterPro" id="IPR050412">
    <property type="entry name" value="Ig-like_Receptors_ImmuneReg"/>
</dbReference>
<dbReference type="GeneTree" id="ENSGT01100000263478"/>
<feature type="domain" description="Immunoglobulin" evidence="6">
    <location>
        <begin position="131"/>
        <end position="323"/>
    </location>
</feature>
<protein>
    <recommendedName>
        <fullName evidence="6">Immunoglobulin domain-containing protein</fullName>
    </recommendedName>
</protein>
<dbReference type="STRING" id="59463.ENSMLUP00000019469"/>
<keyword evidence="3" id="KW-0393">Immunoglobulin domain</keyword>
<dbReference type="Proteomes" id="UP000001074">
    <property type="component" value="Unassembled WGS sequence"/>
</dbReference>
<accession>G1Q6Y6</accession>
<dbReference type="Ensembl" id="ENSMLUT00000005346.2">
    <property type="protein sequence ID" value="ENSMLUP00000019469.1"/>
    <property type="gene ID" value="ENSMLUG00000005349.2"/>
</dbReference>
<dbReference type="Pfam" id="PF13895">
    <property type="entry name" value="Ig_2"/>
    <property type="match status" value="1"/>
</dbReference>
<dbReference type="GO" id="GO:0002764">
    <property type="term" value="P:immune response-regulating signaling pathway"/>
    <property type="evidence" value="ECO:0007669"/>
    <property type="project" value="TreeGrafter"/>
</dbReference>
<dbReference type="FunFam" id="2.60.40.10:FF:000049">
    <property type="entry name" value="Leukocyte immunoglobulin-like receptor subfamily B member 1"/>
    <property type="match status" value="2"/>
</dbReference>
<keyword evidence="8" id="KW-1185">Reference proteome</keyword>
<reference evidence="7" key="2">
    <citation type="submission" date="2025-08" db="UniProtKB">
        <authorList>
            <consortium name="Ensembl"/>
        </authorList>
    </citation>
    <scope>IDENTIFICATION</scope>
</reference>
<dbReference type="InterPro" id="IPR003599">
    <property type="entry name" value="Ig_sub"/>
</dbReference>
<organism evidence="7 8">
    <name type="scientific">Myotis lucifugus</name>
    <name type="common">Little brown bat</name>
    <dbReference type="NCBI Taxonomy" id="59463"/>
    <lineage>
        <taxon>Eukaryota</taxon>
        <taxon>Metazoa</taxon>
        <taxon>Chordata</taxon>
        <taxon>Craniata</taxon>
        <taxon>Vertebrata</taxon>
        <taxon>Euteleostomi</taxon>
        <taxon>Mammalia</taxon>
        <taxon>Eutheria</taxon>
        <taxon>Laurasiatheria</taxon>
        <taxon>Chiroptera</taxon>
        <taxon>Yangochiroptera</taxon>
        <taxon>Vespertilionidae</taxon>
        <taxon>Myotis</taxon>
    </lineage>
</organism>
<reference evidence="7" key="3">
    <citation type="submission" date="2025-09" db="UniProtKB">
        <authorList>
            <consortium name="Ensembl"/>
        </authorList>
    </citation>
    <scope>IDENTIFICATION</scope>
</reference>
<feature type="signal peptide" evidence="5">
    <location>
        <begin position="1"/>
        <end position="24"/>
    </location>
</feature>